<evidence type="ECO:0000313" key="2">
    <source>
        <dbReference type="EMBL" id="ABI69380.1"/>
    </source>
</evidence>
<proteinExistence type="predicted"/>
<dbReference type="CDD" id="cd03421">
    <property type="entry name" value="SirA_like_N"/>
    <property type="match status" value="1"/>
</dbReference>
<dbReference type="KEGG" id="swo:Swol_2088"/>
<dbReference type="InterPro" id="IPR036868">
    <property type="entry name" value="TusA-like_sf"/>
</dbReference>
<protein>
    <recommendedName>
        <fullName evidence="1">UPF0033 domain-containing protein</fullName>
    </recommendedName>
</protein>
<sequence length="69" mass="7738">MEKVDVRGLSCPMPVIKTKKILDQGVKELLVIGTSSVSKENVSKLARSSGYQVTMKVDAKNEWEMELRK</sequence>
<name>Q0AV74_SYNWW</name>
<dbReference type="EMBL" id="CP000448">
    <property type="protein sequence ID" value="ABI69380.1"/>
    <property type="molecule type" value="Genomic_DNA"/>
</dbReference>
<dbReference type="STRING" id="335541.Swol_2088"/>
<reference evidence="3" key="1">
    <citation type="journal article" date="2010" name="Environ. Microbiol.">
        <title>The genome of Syntrophomonas wolfei: new insights into syntrophic metabolism and biohydrogen production.</title>
        <authorList>
            <person name="Sieber J.R."/>
            <person name="Sims D.R."/>
            <person name="Han C."/>
            <person name="Kim E."/>
            <person name="Lykidis A."/>
            <person name="Lapidus A.L."/>
            <person name="McDonnald E."/>
            <person name="Rohlin L."/>
            <person name="Culley D.E."/>
            <person name="Gunsalus R."/>
            <person name="McInerney M.J."/>
        </authorList>
    </citation>
    <scope>NUCLEOTIDE SEQUENCE [LARGE SCALE GENOMIC DNA]</scope>
    <source>
        <strain evidence="3">DSM 2245B / Goettingen</strain>
    </source>
</reference>
<evidence type="ECO:0000313" key="3">
    <source>
        <dbReference type="Proteomes" id="UP000001968"/>
    </source>
</evidence>
<dbReference type="HOGENOM" id="CLU_165255_0_2_9"/>
<dbReference type="Pfam" id="PF01206">
    <property type="entry name" value="TusA"/>
    <property type="match status" value="1"/>
</dbReference>
<dbReference type="Proteomes" id="UP000001968">
    <property type="component" value="Chromosome"/>
</dbReference>
<dbReference type="eggNOG" id="COG0425">
    <property type="taxonomic scope" value="Bacteria"/>
</dbReference>
<organism evidence="2 3">
    <name type="scientific">Syntrophomonas wolfei subsp. wolfei (strain DSM 2245B / Goettingen)</name>
    <dbReference type="NCBI Taxonomy" id="335541"/>
    <lineage>
        <taxon>Bacteria</taxon>
        <taxon>Bacillati</taxon>
        <taxon>Bacillota</taxon>
        <taxon>Clostridia</taxon>
        <taxon>Eubacteriales</taxon>
        <taxon>Syntrophomonadaceae</taxon>
        <taxon>Syntrophomonas</taxon>
    </lineage>
</organism>
<dbReference type="AlphaFoldDB" id="Q0AV74"/>
<dbReference type="OrthoDB" id="9800872at2"/>
<evidence type="ECO:0000259" key="1">
    <source>
        <dbReference type="Pfam" id="PF01206"/>
    </source>
</evidence>
<dbReference type="Gene3D" id="3.30.110.40">
    <property type="entry name" value="TusA-like domain"/>
    <property type="match status" value="1"/>
</dbReference>
<keyword evidence="3" id="KW-1185">Reference proteome</keyword>
<accession>Q0AV74</accession>
<dbReference type="InterPro" id="IPR001455">
    <property type="entry name" value="TusA-like"/>
</dbReference>
<dbReference type="SUPFAM" id="SSF64307">
    <property type="entry name" value="SirA-like"/>
    <property type="match status" value="1"/>
</dbReference>
<gene>
    <name evidence="2" type="ordered locus">Swol_2088</name>
</gene>
<feature type="domain" description="UPF0033" evidence="1">
    <location>
        <begin position="3"/>
        <end position="69"/>
    </location>
</feature>
<dbReference type="RefSeq" id="WP_011641471.1">
    <property type="nucleotide sequence ID" value="NC_008346.1"/>
</dbReference>